<evidence type="ECO:0000313" key="3">
    <source>
        <dbReference type="Proteomes" id="UP000299102"/>
    </source>
</evidence>
<name>A0A4C1Y039_EUMVA</name>
<evidence type="ECO:0000256" key="1">
    <source>
        <dbReference type="SAM" id="MobiDB-lite"/>
    </source>
</evidence>
<comment type="caution">
    <text evidence="2">The sequence shown here is derived from an EMBL/GenBank/DDBJ whole genome shotgun (WGS) entry which is preliminary data.</text>
</comment>
<protein>
    <submittedName>
        <fullName evidence="2">Uncharacterized protein</fullName>
    </submittedName>
</protein>
<reference evidence="2 3" key="1">
    <citation type="journal article" date="2019" name="Commun. Biol.">
        <title>The bagworm genome reveals a unique fibroin gene that provides high tensile strength.</title>
        <authorList>
            <person name="Kono N."/>
            <person name="Nakamura H."/>
            <person name="Ohtoshi R."/>
            <person name="Tomita M."/>
            <person name="Numata K."/>
            <person name="Arakawa K."/>
        </authorList>
    </citation>
    <scope>NUCLEOTIDE SEQUENCE [LARGE SCALE GENOMIC DNA]</scope>
</reference>
<evidence type="ECO:0000313" key="2">
    <source>
        <dbReference type="EMBL" id="GBP67929.1"/>
    </source>
</evidence>
<dbReference type="AlphaFoldDB" id="A0A4C1Y039"/>
<dbReference type="Proteomes" id="UP000299102">
    <property type="component" value="Unassembled WGS sequence"/>
</dbReference>
<dbReference type="EMBL" id="BGZK01000996">
    <property type="protein sequence ID" value="GBP67929.1"/>
    <property type="molecule type" value="Genomic_DNA"/>
</dbReference>
<gene>
    <name evidence="2" type="ORF">EVAR_97722_1</name>
</gene>
<accession>A0A4C1Y039</accession>
<sequence length="107" mass="11749">MPKEGSRRASESVLAVIARRGLDPTMESKQTRSWSRSGTKTATENTTFVAVEIKLPGINAARHEIDYRAFNLRPTIMSAHDGRHHIGDDRLVLSSSASNSLWASTNA</sequence>
<feature type="region of interest" description="Disordered" evidence="1">
    <location>
        <begin position="19"/>
        <end position="41"/>
    </location>
</feature>
<organism evidence="2 3">
    <name type="scientific">Eumeta variegata</name>
    <name type="common">Bagworm moth</name>
    <name type="synonym">Eumeta japonica</name>
    <dbReference type="NCBI Taxonomy" id="151549"/>
    <lineage>
        <taxon>Eukaryota</taxon>
        <taxon>Metazoa</taxon>
        <taxon>Ecdysozoa</taxon>
        <taxon>Arthropoda</taxon>
        <taxon>Hexapoda</taxon>
        <taxon>Insecta</taxon>
        <taxon>Pterygota</taxon>
        <taxon>Neoptera</taxon>
        <taxon>Endopterygota</taxon>
        <taxon>Lepidoptera</taxon>
        <taxon>Glossata</taxon>
        <taxon>Ditrysia</taxon>
        <taxon>Tineoidea</taxon>
        <taxon>Psychidae</taxon>
        <taxon>Oiketicinae</taxon>
        <taxon>Eumeta</taxon>
    </lineage>
</organism>
<keyword evidence="3" id="KW-1185">Reference proteome</keyword>
<proteinExistence type="predicted"/>
<feature type="compositionally biased region" description="Polar residues" evidence="1">
    <location>
        <begin position="27"/>
        <end position="41"/>
    </location>
</feature>